<dbReference type="PIRSF" id="PIRSF016578">
    <property type="entry name" value="HsaA"/>
    <property type="match status" value="1"/>
</dbReference>
<dbReference type="PROSITE" id="PS00073">
    <property type="entry name" value="ACYL_COA_DH_2"/>
    <property type="match status" value="1"/>
</dbReference>
<comment type="similarity">
    <text evidence="2 6">Belongs to the acyl-CoA dehydrogenase family.</text>
</comment>
<dbReference type="SUPFAM" id="SSF56645">
    <property type="entry name" value="Acyl-CoA dehydrogenase NM domain-like"/>
    <property type="match status" value="1"/>
</dbReference>
<keyword evidence="4 6" id="KW-0274">FAD</keyword>
<evidence type="ECO:0000256" key="6">
    <source>
        <dbReference type="RuleBase" id="RU362125"/>
    </source>
</evidence>
<dbReference type="Gene3D" id="1.20.140.10">
    <property type="entry name" value="Butyryl-CoA Dehydrogenase, subunit A, domain 3"/>
    <property type="match status" value="1"/>
</dbReference>
<protein>
    <submittedName>
        <fullName evidence="10">Acyl-CoA dehydrogenase family protein</fullName>
        <ecNumber evidence="10">1.-.-.-</ecNumber>
    </submittedName>
</protein>
<dbReference type="InterPro" id="IPR037069">
    <property type="entry name" value="AcylCoA_DH/ox_N_sf"/>
</dbReference>
<sequence length="388" mass="41237">MNLELTEEQSAVRDLAAAFTDREIVPYAAQWDRDESVDRAIVGKLAKLGFLGLTLPEEYGGSGGDHLAYCLVLEELGRGDSAVRGIVSVSLGLVGKSINAYGTEEQKRQWLPRLTSGEALGCFGLTEPGTGSDAANLTTRAVRDGDHWLITGAKTFITNGTWADVALVFARTGSPDAPDQRGHRGITAFLVPTDLPGFTRTEIHGKLGLRGQATAALALDAVRVPDSARLGEVGKGFTVAMAALAKGRMSVAAGCVGIARACLEAAVRYAGEREQFGKPIASHQLVQQLLSGIAVDVEAARLLTWQVADRIDRGLPFATESSMAKLFASEAAVRAANDALQVFGGYGFIDEYPVGKYLRDARVMTLYEGTSQIHQLLIGRALTGVNAF</sequence>
<dbReference type="GO" id="GO:0050660">
    <property type="term" value="F:flavin adenine dinucleotide binding"/>
    <property type="evidence" value="ECO:0007669"/>
    <property type="project" value="InterPro"/>
</dbReference>
<accession>A0AB39TES1</accession>
<dbReference type="Gene3D" id="2.40.110.10">
    <property type="entry name" value="Butyryl-CoA Dehydrogenase, subunit A, domain 2"/>
    <property type="match status" value="1"/>
</dbReference>
<evidence type="ECO:0000256" key="4">
    <source>
        <dbReference type="ARBA" id="ARBA00022827"/>
    </source>
</evidence>
<dbReference type="AlphaFoldDB" id="A0AB39TES1"/>
<organism evidence="10">
    <name type="scientific">Streptomyces sp. Y1</name>
    <dbReference type="NCBI Taxonomy" id="3238634"/>
    <lineage>
        <taxon>Bacteria</taxon>
        <taxon>Bacillati</taxon>
        <taxon>Actinomycetota</taxon>
        <taxon>Actinomycetes</taxon>
        <taxon>Kitasatosporales</taxon>
        <taxon>Streptomycetaceae</taxon>
        <taxon>Streptomyces</taxon>
    </lineage>
</organism>
<dbReference type="Pfam" id="PF02771">
    <property type="entry name" value="Acyl-CoA_dh_N"/>
    <property type="match status" value="1"/>
</dbReference>
<gene>
    <name evidence="10" type="ORF">AB2U05_05185</name>
</gene>
<dbReference type="InterPro" id="IPR006089">
    <property type="entry name" value="Acyl-CoA_DH_CS"/>
</dbReference>
<dbReference type="InterPro" id="IPR036250">
    <property type="entry name" value="AcylCo_DH-like_C"/>
</dbReference>
<dbReference type="Pfam" id="PF02770">
    <property type="entry name" value="Acyl-CoA_dh_M"/>
    <property type="match status" value="1"/>
</dbReference>
<reference evidence="10" key="1">
    <citation type="submission" date="2024-07" db="EMBL/GenBank/DDBJ databases">
        <authorList>
            <person name="Yu S.T."/>
        </authorList>
    </citation>
    <scope>NUCLEOTIDE SEQUENCE</scope>
    <source>
        <strain evidence="10">Y1</strain>
    </source>
</reference>
<keyword evidence="5 6" id="KW-0560">Oxidoreductase</keyword>
<evidence type="ECO:0000259" key="9">
    <source>
        <dbReference type="Pfam" id="PF02771"/>
    </source>
</evidence>
<evidence type="ECO:0000256" key="3">
    <source>
        <dbReference type="ARBA" id="ARBA00022630"/>
    </source>
</evidence>
<feature type="domain" description="Acyl-CoA dehydrogenase/oxidase N-terminal" evidence="9">
    <location>
        <begin position="6"/>
        <end position="118"/>
    </location>
</feature>
<dbReference type="InterPro" id="IPR013786">
    <property type="entry name" value="AcylCoA_DH/ox_N"/>
</dbReference>
<evidence type="ECO:0000256" key="1">
    <source>
        <dbReference type="ARBA" id="ARBA00001974"/>
    </source>
</evidence>
<comment type="cofactor">
    <cofactor evidence="1 6">
        <name>FAD</name>
        <dbReference type="ChEBI" id="CHEBI:57692"/>
    </cofactor>
</comment>
<feature type="domain" description="Acyl-CoA dehydrogenase/oxidase C-terminal" evidence="7">
    <location>
        <begin position="234"/>
        <end position="382"/>
    </location>
</feature>
<evidence type="ECO:0000313" key="10">
    <source>
        <dbReference type="EMBL" id="XDQ77906.1"/>
    </source>
</evidence>
<dbReference type="Pfam" id="PF00441">
    <property type="entry name" value="Acyl-CoA_dh_1"/>
    <property type="match status" value="1"/>
</dbReference>
<keyword evidence="3 6" id="KW-0285">Flavoprotein</keyword>
<dbReference type="InterPro" id="IPR009075">
    <property type="entry name" value="AcylCo_DH/oxidase_C"/>
</dbReference>
<proteinExistence type="inferred from homology"/>
<evidence type="ECO:0000259" key="7">
    <source>
        <dbReference type="Pfam" id="PF00441"/>
    </source>
</evidence>
<dbReference type="InterPro" id="IPR006091">
    <property type="entry name" value="Acyl-CoA_Oxase/DH_mid-dom"/>
</dbReference>
<evidence type="ECO:0000256" key="2">
    <source>
        <dbReference type="ARBA" id="ARBA00009347"/>
    </source>
</evidence>
<dbReference type="InterPro" id="IPR009100">
    <property type="entry name" value="AcylCoA_DH/oxidase_NM_dom_sf"/>
</dbReference>
<dbReference type="PANTHER" id="PTHR43884:SF12">
    <property type="entry name" value="ISOVALERYL-COA DEHYDROGENASE, MITOCHONDRIAL-RELATED"/>
    <property type="match status" value="1"/>
</dbReference>
<dbReference type="FunFam" id="2.40.110.10:FF:000009">
    <property type="entry name" value="Acyl-CoA dehydrogenase"/>
    <property type="match status" value="1"/>
</dbReference>
<evidence type="ECO:0000259" key="8">
    <source>
        <dbReference type="Pfam" id="PF02770"/>
    </source>
</evidence>
<dbReference type="GO" id="GO:0003995">
    <property type="term" value="F:acyl-CoA dehydrogenase activity"/>
    <property type="evidence" value="ECO:0007669"/>
    <property type="project" value="InterPro"/>
</dbReference>
<dbReference type="PANTHER" id="PTHR43884">
    <property type="entry name" value="ACYL-COA DEHYDROGENASE"/>
    <property type="match status" value="1"/>
</dbReference>
<dbReference type="EMBL" id="CP163445">
    <property type="protein sequence ID" value="XDQ77906.1"/>
    <property type="molecule type" value="Genomic_DNA"/>
</dbReference>
<dbReference type="InterPro" id="IPR046373">
    <property type="entry name" value="Acyl-CoA_Oxase/DH_mid-dom_sf"/>
</dbReference>
<dbReference type="FunFam" id="1.10.540.10:FF:000002">
    <property type="entry name" value="Acyl-CoA dehydrogenase FadE19"/>
    <property type="match status" value="1"/>
</dbReference>
<dbReference type="Gene3D" id="1.10.540.10">
    <property type="entry name" value="Acyl-CoA dehydrogenase/oxidase, N-terminal domain"/>
    <property type="match status" value="1"/>
</dbReference>
<dbReference type="EC" id="1.-.-.-" evidence="10"/>
<name>A0AB39TES1_9ACTN</name>
<feature type="domain" description="Acyl-CoA oxidase/dehydrogenase middle" evidence="8">
    <location>
        <begin position="122"/>
        <end position="222"/>
    </location>
</feature>
<dbReference type="FunFam" id="1.20.140.10:FF:000004">
    <property type="entry name" value="Acyl-CoA dehydrogenase FadE25"/>
    <property type="match status" value="1"/>
</dbReference>
<dbReference type="RefSeq" id="WP_369182537.1">
    <property type="nucleotide sequence ID" value="NZ_CP163445.1"/>
</dbReference>
<dbReference type="SUPFAM" id="SSF47203">
    <property type="entry name" value="Acyl-CoA dehydrogenase C-terminal domain-like"/>
    <property type="match status" value="1"/>
</dbReference>
<evidence type="ECO:0000256" key="5">
    <source>
        <dbReference type="ARBA" id="ARBA00023002"/>
    </source>
</evidence>